<gene>
    <name evidence="2" type="ORF">HNR12_005651</name>
</gene>
<evidence type="ECO:0000313" key="3">
    <source>
        <dbReference type="Proteomes" id="UP000575985"/>
    </source>
</evidence>
<name>A0A853BXX1_9ACTN</name>
<comment type="caution">
    <text evidence="2">The sequence shown here is derived from an EMBL/GenBank/DDBJ whole genome shotgun (WGS) entry which is preliminary data.</text>
</comment>
<keyword evidence="3" id="KW-1185">Reference proteome</keyword>
<dbReference type="EMBL" id="JACCFO010000002">
    <property type="protein sequence ID" value="NYI99297.1"/>
    <property type="molecule type" value="Genomic_DNA"/>
</dbReference>
<dbReference type="Proteomes" id="UP000575985">
    <property type="component" value="Unassembled WGS sequence"/>
</dbReference>
<evidence type="ECO:0000313" key="2">
    <source>
        <dbReference type="EMBL" id="NYI99297.1"/>
    </source>
</evidence>
<sequence length="62" mass="6841">MSAETAVLLVLAVAAGIGATLVYLHIRTAYRKARARVQRASRTRLRLVLDQGGRRPQKGARR</sequence>
<organism evidence="2 3">
    <name type="scientific">Streptomonospora nanhaiensis</name>
    <dbReference type="NCBI Taxonomy" id="1323731"/>
    <lineage>
        <taxon>Bacteria</taxon>
        <taxon>Bacillati</taxon>
        <taxon>Actinomycetota</taxon>
        <taxon>Actinomycetes</taxon>
        <taxon>Streptosporangiales</taxon>
        <taxon>Nocardiopsidaceae</taxon>
        <taxon>Streptomonospora</taxon>
    </lineage>
</organism>
<keyword evidence="1" id="KW-0812">Transmembrane</keyword>
<evidence type="ECO:0000256" key="1">
    <source>
        <dbReference type="SAM" id="Phobius"/>
    </source>
</evidence>
<keyword evidence="1" id="KW-1133">Transmembrane helix</keyword>
<protein>
    <submittedName>
        <fullName evidence="2">Putative membrane protein YdjX (TVP38/TMEM64 family)</fullName>
    </submittedName>
</protein>
<keyword evidence="1" id="KW-0472">Membrane</keyword>
<dbReference type="AlphaFoldDB" id="A0A853BXX1"/>
<reference evidence="2 3" key="1">
    <citation type="submission" date="2020-07" db="EMBL/GenBank/DDBJ databases">
        <title>Sequencing the genomes of 1000 actinobacteria strains.</title>
        <authorList>
            <person name="Klenk H.-P."/>
        </authorList>
    </citation>
    <scope>NUCLEOTIDE SEQUENCE [LARGE SCALE GENOMIC DNA]</scope>
    <source>
        <strain evidence="2 3">DSM 45927</strain>
    </source>
</reference>
<feature type="transmembrane region" description="Helical" evidence="1">
    <location>
        <begin position="6"/>
        <end position="26"/>
    </location>
</feature>
<accession>A0A853BXX1</accession>
<proteinExistence type="predicted"/>
<dbReference type="RefSeq" id="WP_179770958.1">
    <property type="nucleotide sequence ID" value="NZ_JACCFO010000002.1"/>
</dbReference>